<proteinExistence type="predicted"/>
<comment type="caution">
    <text evidence="2">The sequence shown here is derived from an EMBL/GenBank/DDBJ whole genome shotgun (WGS) entry which is preliminary data.</text>
</comment>
<dbReference type="InterPro" id="IPR018631">
    <property type="entry name" value="AAA-ATPase-like_dom"/>
</dbReference>
<reference evidence="2 3" key="1">
    <citation type="journal article" date="2019" name="Nat. Med.">
        <title>A library of human gut bacterial isolates paired with longitudinal multiomics data enables mechanistic microbiome research.</title>
        <authorList>
            <person name="Poyet M."/>
            <person name="Groussin M."/>
            <person name="Gibbons S.M."/>
            <person name="Avila-Pacheco J."/>
            <person name="Jiang X."/>
            <person name="Kearney S.M."/>
            <person name="Perrotta A.R."/>
            <person name="Berdy B."/>
            <person name="Zhao S."/>
            <person name="Lieberman T.D."/>
            <person name="Swanson P.K."/>
            <person name="Smith M."/>
            <person name="Roesemann S."/>
            <person name="Alexander J.E."/>
            <person name="Rich S.A."/>
            <person name="Livny J."/>
            <person name="Vlamakis H."/>
            <person name="Clish C."/>
            <person name="Bullock K."/>
            <person name="Deik A."/>
            <person name="Scott J."/>
            <person name="Pierce K.A."/>
            <person name="Xavier R.J."/>
            <person name="Alm E.J."/>
        </authorList>
    </citation>
    <scope>NUCLEOTIDE SEQUENCE [LARGE SCALE GENOMIC DNA]</scope>
    <source>
        <strain evidence="2 3">BIOML-A10</strain>
    </source>
</reference>
<keyword evidence="2" id="KW-0547">Nucleotide-binding</keyword>
<sequence>MSTTIIPYSPLRKLPIGIQSFEKLRSEGFLYVDKTALAYRLIKAGNPCFLSRPRRFGKSLLLSTFEAYFEGKKELFKGLAIEQLEQDWFKYPVLHLDLNAEKYDSREKLENLLVSQLKHWEARYGITSANPSYSIRFMNVIRNAYEQTGRRVVVLIDEYDKPLLRSFHDEALQADFRETLTAFYSVLKSADPWLQFVFITGVTKFAQMGIFSNLNQLNDISFDSAYNTLCGMTRSEIEATFAPELLQMTEKNKTDHPGVMEKMTQMYDGYRFTHDEEFTPMYNPFSVLSALSKLSFGSYWFASGTPTFLVEMLKKTDYDLRELDGIEVSAASLSDDRADIHNPIPMVYQSGYLTIKKFDERFRIYTLGFPNEEVEYGFLNFAAPFYTPVSERDTAFYIGKFVHELETGDVEAFLNRMEAFFADFPYELNTKTERHYQVVFYLVFKLMGQFTDVEVRSSRGRADAVVRTLQYIYVFEFKLNGTAEEALQQIDDKGYLIPYQADGRKLIKIGVEFSAEKRNLNRWLTE</sequence>
<organism evidence="2 3">
    <name type="scientific">Bacteroides salyersiae</name>
    <dbReference type="NCBI Taxonomy" id="291644"/>
    <lineage>
        <taxon>Bacteria</taxon>
        <taxon>Pseudomonadati</taxon>
        <taxon>Bacteroidota</taxon>
        <taxon>Bacteroidia</taxon>
        <taxon>Bacteroidales</taxon>
        <taxon>Bacteroidaceae</taxon>
        <taxon>Bacteroides</taxon>
    </lineage>
</organism>
<dbReference type="InterPro" id="IPR012547">
    <property type="entry name" value="PDDEXK_9"/>
</dbReference>
<dbReference type="InterPro" id="IPR027417">
    <property type="entry name" value="P-loop_NTPase"/>
</dbReference>
<evidence type="ECO:0000313" key="3">
    <source>
        <dbReference type="Proteomes" id="UP000422221"/>
    </source>
</evidence>
<dbReference type="PANTHER" id="PTHR34825:SF1">
    <property type="entry name" value="AAA-ATPASE-LIKE DOMAIN-CONTAINING PROTEIN"/>
    <property type="match status" value="1"/>
</dbReference>
<dbReference type="EMBL" id="VWMK01000007">
    <property type="protein sequence ID" value="KAA3766361.1"/>
    <property type="molecule type" value="Genomic_DNA"/>
</dbReference>
<dbReference type="RefSeq" id="WP_007482428.1">
    <property type="nucleotide sequence ID" value="NZ_CAXSTI010000020.1"/>
</dbReference>
<protein>
    <submittedName>
        <fullName evidence="2">ATP-binding protein</fullName>
    </submittedName>
</protein>
<dbReference type="GO" id="GO:0005524">
    <property type="term" value="F:ATP binding"/>
    <property type="evidence" value="ECO:0007669"/>
    <property type="project" value="UniProtKB-KW"/>
</dbReference>
<dbReference type="GeneID" id="93118298"/>
<dbReference type="Pfam" id="PF09820">
    <property type="entry name" value="AAA-ATPase_like"/>
    <property type="match status" value="1"/>
</dbReference>
<dbReference type="SUPFAM" id="SSF52540">
    <property type="entry name" value="P-loop containing nucleoside triphosphate hydrolases"/>
    <property type="match status" value="1"/>
</dbReference>
<evidence type="ECO:0000313" key="2">
    <source>
        <dbReference type="EMBL" id="KAA3766361.1"/>
    </source>
</evidence>
<gene>
    <name evidence="2" type="ORF">F3F73_09385</name>
</gene>
<accession>A0A7J4XK60</accession>
<evidence type="ECO:0000259" key="1">
    <source>
        <dbReference type="Pfam" id="PF09820"/>
    </source>
</evidence>
<keyword evidence="2" id="KW-0067">ATP-binding</keyword>
<dbReference type="Proteomes" id="UP000422221">
    <property type="component" value="Unassembled WGS sequence"/>
</dbReference>
<dbReference type="PANTHER" id="PTHR34825">
    <property type="entry name" value="CONSERVED PROTEIN, WITH A WEAK D-GALACTARATE DEHYDRATASE/ALTRONATE HYDROLASE DOMAIN"/>
    <property type="match status" value="1"/>
</dbReference>
<feature type="domain" description="AAA-ATPase-like" evidence="1">
    <location>
        <begin position="15"/>
        <end position="211"/>
    </location>
</feature>
<dbReference type="AlphaFoldDB" id="A0A7J4XK60"/>
<name>A0A7J4XK60_9BACE</name>
<dbReference type="Pfam" id="PF08011">
    <property type="entry name" value="PDDEXK_9"/>
    <property type="match status" value="1"/>
</dbReference>